<keyword evidence="3" id="KW-1185">Reference proteome</keyword>
<evidence type="ECO:0000256" key="1">
    <source>
        <dbReference type="SAM" id="MobiDB-lite"/>
    </source>
</evidence>
<dbReference type="EMBL" id="SRXV01000001">
    <property type="protein sequence ID" value="TGY94059.1"/>
    <property type="molecule type" value="Genomic_DNA"/>
</dbReference>
<sequence length="393" mass="38901">MLISAASFAEPTSSQTNDQTNDAAETRAESRHEVAGTEAVTGIAIAQANSVTGEVVEWTTLGSTQSVSGDITARSVIEAQSVYGVASSNATAQGNALTAAASTNIDADVQQVAGSGTVSALSALRLGDYAGHVVSNSQATANAAEIATADSEANLALTQSSGSDVRAETRLEADNAEIETTVQTATAAGNSVTAGGTNSSTIMDIDQSNGGNISATAEADIANADYGATVASQAAGNTANLYNEWGYAHMQGEQMNSGDVEAMTRMGVGAFENGPLVGSANAVGNQVLLSNFGADAYAGVGQTNSGNVSANVVMQGGSGQSAFATSSAMGNAQSGYICSECPVGLDANTRQLNSGNVFSGVSQSYDGYVGAVTGSATAVGNASTFATVSPNGG</sequence>
<dbReference type="OrthoDB" id="7630489at2"/>
<gene>
    <name evidence="2" type="ORF">E5162_01860</name>
</gene>
<accession>A0A4V3RZF5</accession>
<comment type="caution">
    <text evidence="2">The sequence shown here is derived from an EMBL/GenBank/DDBJ whole genome shotgun (WGS) entry which is preliminary data.</text>
</comment>
<dbReference type="NCBIfam" id="NF037936">
    <property type="entry name" value="holdfast_HfaD"/>
    <property type="match status" value="1"/>
</dbReference>
<dbReference type="AlphaFoldDB" id="A0A4V3RZF5"/>
<reference evidence="2 3" key="1">
    <citation type="journal article" date="2013" name="Int. J. Syst. Evol. Microbiol.">
        <title>Marinicauda pacifica gen. nov., sp. nov., a prosthecate alphaproteobacterium of the family Hyphomonadaceae isolated from deep seawater.</title>
        <authorList>
            <person name="Zhang X.Y."/>
            <person name="Li G.W."/>
            <person name="Wang C.S."/>
            <person name="Zhang Y.J."/>
            <person name="Xu X.W."/>
            <person name="Li H."/>
            <person name="Liu A."/>
            <person name="Liu C."/>
            <person name="Xie B.B."/>
            <person name="Qin Q.L."/>
            <person name="Xu Z."/>
            <person name="Chen X.L."/>
            <person name="Zhou B.C."/>
            <person name="Zhang Y.Z."/>
        </authorList>
    </citation>
    <scope>NUCLEOTIDE SEQUENCE [LARGE SCALE GENOMIC DNA]</scope>
    <source>
        <strain evidence="2 3">P-1 km-3</strain>
    </source>
</reference>
<feature type="region of interest" description="Disordered" evidence="1">
    <location>
        <begin position="1"/>
        <end position="35"/>
    </location>
</feature>
<proteinExistence type="predicted"/>
<evidence type="ECO:0008006" key="4">
    <source>
        <dbReference type="Google" id="ProtNLM"/>
    </source>
</evidence>
<dbReference type="Proteomes" id="UP000305451">
    <property type="component" value="Unassembled WGS sequence"/>
</dbReference>
<dbReference type="RefSeq" id="WP_135943254.1">
    <property type="nucleotide sequence ID" value="NZ_BMEI01000001.1"/>
</dbReference>
<feature type="compositionally biased region" description="Basic and acidic residues" evidence="1">
    <location>
        <begin position="24"/>
        <end position="35"/>
    </location>
</feature>
<feature type="compositionally biased region" description="Polar residues" evidence="1">
    <location>
        <begin position="10"/>
        <end position="23"/>
    </location>
</feature>
<name>A0A4V3RZF5_9PROT</name>
<evidence type="ECO:0000313" key="3">
    <source>
        <dbReference type="Proteomes" id="UP000305451"/>
    </source>
</evidence>
<organism evidence="2 3">
    <name type="scientific">Marinicauda pacifica</name>
    <dbReference type="NCBI Taxonomy" id="1133559"/>
    <lineage>
        <taxon>Bacteria</taxon>
        <taxon>Pseudomonadati</taxon>
        <taxon>Pseudomonadota</taxon>
        <taxon>Alphaproteobacteria</taxon>
        <taxon>Maricaulales</taxon>
        <taxon>Maricaulaceae</taxon>
        <taxon>Marinicauda</taxon>
    </lineage>
</organism>
<dbReference type="InterPro" id="IPR049860">
    <property type="entry name" value="Holdfast_HfaD"/>
</dbReference>
<protein>
    <recommendedName>
        <fullName evidence="4">Holin</fullName>
    </recommendedName>
</protein>
<evidence type="ECO:0000313" key="2">
    <source>
        <dbReference type="EMBL" id="TGY94059.1"/>
    </source>
</evidence>